<organism evidence="1 2">
    <name type="scientific">Arctium lappa</name>
    <name type="common">Greater burdock</name>
    <name type="synonym">Lappa major</name>
    <dbReference type="NCBI Taxonomy" id="4217"/>
    <lineage>
        <taxon>Eukaryota</taxon>
        <taxon>Viridiplantae</taxon>
        <taxon>Streptophyta</taxon>
        <taxon>Embryophyta</taxon>
        <taxon>Tracheophyta</taxon>
        <taxon>Spermatophyta</taxon>
        <taxon>Magnoliopsida</taxon>
        <taxon>eudicotyledons</taxon>
        <taxon>Gunneridae</taxon>
        <taxon>Pentapetalae</taxon>
        <taxon>asterids</taxon>
        <taxon>campanulids</taxon>
        <taxon>Asterales</taxon>
        <taxon>Asteraceae</taxon>
        <taxon>Carduoideae</taxon>
        <taxon>Cardueae</taxon>
        <taxon>Arctiinae</taxon>
        <taxon>Arctium</taxon>
    </lineage>
</organism>
<accession>A0ACB9C3D6</accession>
<dbReference type="Proteomes" id="UP001055879">
    <property type="component" value="Linkage Group LG05"/>
</dbReference>
<name>A0ACB9C3D6_ARCLA</name>
<reference evidence="2" key="1">
    <citation type="journal article" date="2022" name="Mol. Ecol. Resour.">
        <title>The genomes of chicory, endive, great burdock and yacon provide insights into Asteraceae palaeo-polyploidization history and plant inulin production.</title>
        <authorList>
            <person name="Fan W."/>
            <person name="Wang S."/>
            <person name="Wang H."/>
            <person name="Wang A."/>
            <person name="Jiang F."/>
            <person name="Liu H."/>
            <person name="Zhao H."/>
            <person name="Xu D."/>
            <person name="Zhang Y."/>
        </authorList>
    </citation>
    <scope>NUCLEOTIDE SEQUENCE [LARGE SCALE GENOMIC DNA]</scope>
    <source>
        <strain evidence="2">cv. Niubang</strain>
    </source>
</reference>
<evidence type="ECO:0000313" key="2">
    <source>
        <dbReference type="Proteomes" id="UP001055879"/>
    </source>
</evidence>
<protein>
    <submittedName>
        <fullName evidence="1">Uncharacterized protein</fullName>
    </submittedName>
</protein>
<evidence type="ECO:0000313" key="1">
    <source>
        <dbReference type="EMBL" id="KAI3728837.1"/>
    </source>
</evidence>
<dbReference type="EMBL" id="CM042051">
    <property type="protein sequence ID" value="KAI3728837.1"/>
    <property type="molecule type" value="Genomic_DNA"/>
</dbReference>
<gene>
    <name evidence="1" type="ORF">L6452_17481</name>
</gene>
<proteinExistence type="predicted"/>
<keyword evidence="2" id="KW-1185">Reference proteome</keyword>
<reference evidence="1 2" key="2">
    <citation type="journal article" date="2022" name="Mol. Ecol. Resour.">
        <title>The genomes of chicory, endive, great burdock and yacon provide insights into Asteraceae paleo-polyploidization history and plant inulin production.</title>
        <authorList>
            <person name="Fan W."/>
            <person name="Wang S."/>
            <person name="Wang H."/>
            <person name="Wang A."/>
            <person name="Jiang F."/>
            <person name="Liu H."/>
            <person name="Zhao H."/>
            <person name="Xu D."/>
            <person name="Zhang Y."/>
        </authorList>
    </citation>
    <scope>NUCLEOTIDE SEQUENCE [LARGE SCALE GENOMIC DNA]</scope>
    <source>
        <strain evidence="2">cv. Niubang</strain>
    </source>
</reference>
<sequence length="128" mass="13660">MQGNGVGVEGLTGDLGGAPTPTTAKKAEQTVGGNDNYVFQKSWINEVFDGLSQHGKNMDFEGHLANSGESRSRPSGDINGVQQDGPAGNLEGAHQAGVESEGHTNWHGWFKKIGIWKWDCKPGRIGEK</sequence>
<comment type="caution">
    <text evidence="1">The sequence shown here is derived from an EMBL/GenBank/DDBJ whole genome shotgun (WGS) entry which is preliminary data.</text>
</comment>